<dbReference type="EMBL" id="CP071503">
    <property type="protein sequence ID" value="QSX32215.1"/>
    <property type="molecule type" value="Genomic_DNA"/>
</dbReference>
<dbReference type="Proteomes" id="UP000662770">
    <property type="component" value="Chromosome"/>
</dbReference>
<dbReference type="SUPFAM" id="SSF56219">
    <property type="entry name" value="DNase I-like"/>
    <property type="match status" value="1"/>
</dbReference>
<dbReference type="InterPro" id="IPR036691">
    <property type="entry name" value="Endo/exonu/phosph_ase_sf"/>
</dbReference>
<dbReference type="Gene3D" id="3.60.10.10">
    <property type="entry name" value="Endonuclease/exonuclease/phosphatase"/>
    <property type="match status" value="1"/>
</dbReference>
<evidence type="ECO:0000313" key="4">
    <source>
        <dbReference type="Proteomes" id="UP000662770"/>
    </source>
</evidence>
<feature type="signal peptide" evidence="1">
    <location>
        <begin position="1"/>
        <end position="26"/>
    </location>
</feature>
<dbReference type="RefSeq" id="WP_207353460.1">
    <property type="nucleotide sequence ID" value="NZ_CP071503.1"/>
</dbReference>
<evidence type="ECO:0000313" key="3">
    <source>
        <dbReference type="EMBL" id="QSX32215.1"/>
    </source>
</evidence>
<name>A0ABX7QMI9_9GAMM</name>
<keyword evidence="4" id="KW-1185">Reference proteome</keyword>
<organism evidence="3 4">
    <name type="scientific">Shewanella avicenniae</name>
    <dbReference type="NCBI Taxonomy" id="2814294"/>
    <lineage>
        <taxon>Bacteria</taxon>
        <taxon>Pseudomonadati</taxon>
        <taxon>Pseudomonadota</taxon>
        <taxon>Gammaproteobacteria</taxon>
        <taxon>Alteromonadales</taxon>
        <taxon>Shewanellaceae</taxon>
        <taxon>Shewanella</taxon>
    </lineage>
</organism>
<evidence type="ECO:0000259" key="2">
    <source>
        <dbReference type="Pfam" id="PF03372"/>
    </source>
</evidence>
<accession>A0ABX7QMI9</accession>
<dbReference type="InterPro" id="IPR005135">
    <property type="entry name" value="Endo/exonuclease/phosphatase"/>
</dbReference>
<evidence type="ECO:0000256" key="1">
    <source>
        <dbReference type="SAM" id="SignalP"/>
    </source>
</evidence>
<feature type="chain" id="PRO_5045659191" description="Endonuclease/exonuclease/phosphatase domain-containing protein" evidence="1">
    <location>
        <begin position="27"/>
        <end position="265"/>
    </location>
</feature>
<sequence length="265" mass="29292">MIPQYLSRLLAIAALSAAAVVAPAFAAPITVMGYNVEGGYKPDATEPTVASYIQQAPNADVYMLSELTISWAKPLANTMGGYQVVTSANAVETTDALGIFFNPKRFSLLDSHELVFGVNKFERPALIVTLKDNTTGKKVIVMGNHLMRGKAEQRQQQTRMLVDWAKQQSATVIALGDYNYDYDLPTAKGNKAFELLMDSGEWYWVKPKTLIKSNCDAQYNSILDFVFIHGKYAAATSDILFPEAEYCHDDADRPDHRPVIATIEL</sequence>
<protein>
    <recommendedName>
        <fullName evidence="2">Endonuclease/exonuclease/phosphatase domain-containing protein</fullName>
    </recommendedName>
</protein>
<dbReference type="Pfam" id="PF03372">
    <property type="entry name" value="Exo_endo_phos"/>
    <property type="match status" value="1"/>
</dbReference>
<reference evidence="3 4" key="1">
    <citation type="submission" date="2021-03" db="EMBL/GenBank/DDBJ databases">
        <title>Novel species identification of genus Shewanella.</title>
        <authorList>
            <person name="Liu G."/>
            <person name="Zhang Q."/>
        </authorList>
    </citation>
    <scope>NUCLEOTIDE SEQUENCE [LARGE SCALE GENOMIC DNA]</scope>
    <source>
        <strain evidence="3 4">FJAT-51800</strain>
    </source>
</reference>
<gene>
    <name evidence="3" type="ORF">JYB87_10515</name>
</gene>
<keyword evidence="1" id="KW-0732">Signal</keyword>
<feature type="domain" description="Endonuclease/exonuclease/phosphatase" evidence="2">
    <location>
        <begin position="34"/>
        <end position="236"/>
    </location>
</feature>
<proteinExistence type="predicted"/>